<dbReference type="EMBL" id="QBMP01000006">
    <property type="protein sequence ID" value="PZO60782.1"/>
    <property type="molecule type" value="Genomic_DNA"/>
</dbReference>
<organism evidence="1 2">
    <name type="scientific">Phormidesmis priestleyi</name>
    <dbReference type="NCBI Taxonomy" id="268141"/>
    <lineage>
        <taxon>Bacteria</taxon>
        <taxon>Bacillati</taxon>
        <taxon>Cyanobacteriota</taxon>
        <taxon>Cyanophyceae</taxon>
        <taxon>Leptolyngbyales</taxon>
        <taxon>Leptolyngbyaceae</taxon>
        <taxon>Phormidesmis</taxon>
    </lineage>
</organism>
<reference evidence="1 2" key="2">
    <citation type="submission" date="2018-06" db="EMBL/GenBank/DDBJ databases">
        <title>Metagenomic assembly of (sub)arctic Cyanobacteria and their associated microbiome from non-axenic cultures.</title>
        <authorList>
            <person name="Baurain D."/>
        </authorList>
    </citation>
    <scope>NUCLEOTIDE SEQUENCE [LARGE SCALE GENOMIC DNA]</scope>
    <source>
        <strain evidence="1">ULC027bin1</strain>
    </source>
</reference>
<proteinExistence type="predicted"/>
<evidence type="ECO:0000313" key="2">
    <source>
        <dbReference type="Proteomes" id="UP000249794"/>
    </source>
</evidence>
<name>A0A2W4XYG2_9CYAN</name>
<reference evidence="2" key="1">
    <citation type="submission" date="2018-04" db="EMBL/GenBank/DDBJ databases">
        <authorList>
            <person name="Cornet L."/>
        </authorList>
    </citation>
    <scope>NUCLEOTIDE SEQUENCE [LARGE SCALE GENOMIC DNA]</scope>
</reference>
<sequence>MLKSKNPDKIVRYHSPAYIPPLKEVGFTLYSVSSTSAITFKSAPVSSHQGHFILDSGDELLGFQLSQAYVLEV</sequence>
<evidence type="ECO:0000313" key="1">
    <source>
        <dbReference type="EMBL" id="PZO60782.1"/>
    </source>
</evidence>
<gene>
    <name evidence="1" type="ORF">DCF15_01320</name>
</gene>
<dbReference type="Proteomes" id="UP000249794">
    <property type="component" value="Unassembled WGS sequence"/>
</dbReference>
<dbReference type="AlphaFoldDB" id="A0A2W4XYG2"/>
<comment type="caution">
    <text evidence="1">The sequence shown here is derived from an EMBL/GenBank/DDBJ whole genome shotgun (WGS) entry which is preliminary data.</text>
</comment>
<protein>
    <submittedName>
        <fullName evidence="1">Uncharacterized protein</fullName>
    </submittedName>
</protein>
<accession>A0A2W4XYG2</accession>